<dbReference type="SUPFAM" id="SSF51412">
    <property type="entry name" value="Inosine monophosphate dehydrogenase (IMPDH)"/>
    <property type="match status" value="1"/>
</dbReference>
<dbReference type="PANTHER" id="PTHR42747">
    <property type="entry name" value="NITRONATE MONOOXYGENASE-RELATED"/>
    <property type="match status" value="1"/>
</dbReference>
<keyword evidence="8" id="KW-1185">Reference proteome</keyword>
<dbReference type="PANTHER" id="PTHR42747:SF3">
    <property type="entry name" value="NITRONATE MONOOXYGENASE-RELATED"/>
    <property type="match status" value="1"/>
</dbReference>
<dbReference type="AlphaFoldDB" id="A0A7H9HZY7"/>
<evidence type="ECO:0000313" key="7">
    <source>
        <dbReference type="EMBL" id="QLQ82699.1"/>
    </source>
</evidence>
<organism evidence="7 8">
    <name type="scientific">Torulaspora globosa</name>
    <dbReference type="NCBI Taxonomy" id="48254"/>
    <lineage>
        <taxon>Eukaryota</taxon>
        <taxon>Fungi</taxon>
        <taxon>Dikarya</taxon>
        <taxon>Ascomycota</taxon>
        <taxon>Saccharomycotina</taxon>
        <taxon>Saccharomycetes</taxon>
        <taxon>Saccharomycetales</taxon>
        <taxon>Saccharomycetaceae</taxon>
        <taxon>Torulaspora</taxon>
    </lineage>
</organism>
<evidence type="ECO:0000256" key="4">
    <source>
        <dbReference type="ARBA" id="ARBA00022643"/>
    </source>
</evidence>
<proteinExistence type="inferred from homology"/>
<evidence type="ECO:0000313" key="8">
    <source>
        <dbReference type="Proteomes" id="UP000510647"/>
    </source>
</evidence>
<sequence length="382" mass="43246">MRSMAYQNFLESLKIARPIIQAPMAGVTSPKMVAEVCNNGALGSLPVSHINLKSSTGIAELRNLINEVKSYTRDTSLYRNVNLNFFCHEAIVDISSSQKQNWCSLYEKVMNIAIDRKEFVFEERSISFKEYEDGKAFQDLLKFFKDEYKPKVVSFHFGSPTKRSIRALQDLGIQVYVTATCEEEYQLLLELQVDGVICQGYEAGGHRGNFLQLSERFDEKLSMSCLVKRIMRLPKTEQKKAPFIIPAGGLNTPTDVKYMLEIGASAVQIGTAFLGTTECKVSKRLHEILHEDKKREPTLMISTVSGKSARAISSPFLRNLHSTYADEDLPDYGYMYNSFKKLRTLYPDKVNFMLAGQNYSSIETNLSIAELLTYLSESVECK</sequence>
<keyword evidence="3" id="KW-0285">Flavoprotein</keyword>
<dbReference type="GO" id="GO:0018580">
    <property type="term" value="F:nitronate monooxygenase activity"/>
    <property type="evidence" value="ECO:0007669"/>
    <property type="project" value="InterPro"/>
</dbReference>
<protein>
    <submittedName>
        <fullName evidence="7">Uncharacterized protein</fullName>
    </submittedName>
</protein>
<evidence type="ECO:0000256" key="6">
    <source>
        <dbReference type="ARBA" id="ARBA00023033"/>
    </source>
</evidence>
<dbReference type="OrthoDB" id="10265891at2759"/>
<keyword evidence="5" id="KW-0560">Oxidoreductase</keyword>
<dbReference type="EMBL" id="CP059274">
    <property type="protein sequence ID" value="QLQ82699.1"/>
    <property type="molecule type" value="Genomic_DNA"/>
</dbReference>
<dbReference type="CDD" id="cd04730">
    <property type="entry name" value="NPD_like"/>
    <property type="match status" value="1"/>
</dbReference>
<keyword evidence="4" id="KW-0288">FMN</keyword>
<name>A0A7H9HZY7_9SACH</name>
<evidence type="ECO:0000256" key="2">
    <source>
        <dbReference type="ARBA" id="ARBA00009881"/>
    </source>
</evidence>
<evidence type="ECO:0000256" key="1">
    <source>
        <dbReference type="ARBA" id="ARBA00001917"/>
    </source>
</evidence>
<comment type="cofactor">
    <cofactor evidence="1">
        <name>FMN</name>
        <dbReference type="ChEBI" id="CHEBI:58210"/>
    </cofactor>
</comment>
<keyword evidence="6" id="KW-0503">Monooxygenase</keyword>
<comment type="similarity">
    <text evidence="2">Belongs to the nitronate monooxygenase family. NMO class I subfamily.</text>
</comment>
<dbReference type="InterPro" id="IPR004136">
    <property type="entry name" value="NMO"/>
</dbReference>
<dbReference type="Pfam" id="PF03060">
    <property type="entry name" value="NMO"/>
    <property type="match status" value="1"/>
</dbReference>
<reference evidence="7 8" key="1">
    <citation type="submission" date="2020-06" db="EMBL/GenBank/DDBJ databases">
        <title>The yeast mating-type switching endonuclease HO is a domesticated member of an unorthodox homing genetic element family.</title>
        <authorList>
            <person name="Coughlan A.Y."/>
            <person name="Lombardi L."/>
            <person name="Braun-Galleani S."/>
            <person name="Martos A.R."/>
            <person name="Galeote V."/>
            <person name="Bigey F."/>
            <person name="Dequin S."/>
            <person name="Byrne K.P."/>
            <person name="Wolfe K.H."/>
        </authorList>
    </citation>
    <scope>NUCLEOTIDE SEQUENCE [LARGE SCALE GENOMIC DNA]</scope>
    <source>
        <strain evidence="7 8">CBS2947</strain>
    </source>
</reference>
<dbReference type="Gene3D" id="3.20.20.70">
    <property type="entry name" value="Aldolase class I"/>
    <property type="match status" value="1"/>
</dbReference>
<evidence type="ECO:0000256" key="3">
    <source>
        <dbReference type="ARBA" id="ARBA00022630"/>
    </source>
</evidence>
<evidence type="ECO:0000256" key="5">
    <source>
        <dbReference type="ARBA" id="ARBA00023002"/>
    </source>
</evidence>
<accession>A0A7H9HZY7</accession>
<dbReference type="Proteomes" id="UP000510647">
    <property type="component" value="Chromosome 8"/>
</dbReference>
<gene>
    <name evidence="7" type="ORF">HG537_0H04620</name>
</gene>
<dbReference type="InterPro" id="IPR013785">
    <property type="entry name" value="Aldolase_TIM"/>
</dbReference>